<dbReference type="InterPro" id="IPR053924">
    <property type="entry name" value="RecX_HTH_2nd"/>
</dbReference>
<evidence type="ECO:0000313" key="10">
    <source>
        <dbReference type="Proteomes" id="UP000824164"/>
    </source>
</evidence>
<proteinExistence type="inferred from homology"/>
<evidence type="ECO:0000313" key="9">
    <source>
        <dbReference type="EMBL" id="HIU02524.1"/>
    </source>
</evidence>
<evidence type="ECO:0000256" key="2">
    <source>
        <dbReference type="ARBA" id="ARBA00009695"/>
    </source>
</evidence>
<protein>
    <recommendedName>
        <fullName evidence="3 5">Regulatory protein RecX</fullName>
    </recommendedName>
</protein>
<dbReference type="Pfam" id="PF02631">
    <property type="entry name" value="RecX_HTH2"/>
    <property type="match status" value="1"/>
</dbReference>
<evidence type="ECO:0000259" key="7">
    <source>
        <dbReference type="Pfam" id="PF21981"/>
    </source>
</evidence>
<gene>
    <name evidence="5" type="primary">recX</name>
    <name evidence="9" type="ORF">IAB63_04665</name>
</gene>
<evidence type="ECO:0000256" key="1">
    <source>
        <dbReference type="ARBA" id="ARBA00004496"/>
    </source>
</evidence>
<dbReference type="Pfam" id="PF21982">
    <property type="entry name" value="RecX_HTH1"/>
    <property type="match status" value="1"/>
</dbReference>
<comment type="caution">
    <text evidence="9">The sequence shown here is derived from an EMBL/GenBank/DDBJ whole genome shotgun (WGS) entry which is preliminary data.</text>
</comment>
<evidence type="ECO:0000256" key="4">
    <source>
        <dbReference type="ARBA" id="ARBA00022490"/>
    </source>
</evidence>
<feature type="domain" description="RecX third three-helical" evidence="7">
    <location>
        <begin position="148"/>
        <end position="193"/>
    </location>
</feature>
<dbReference type="GO" id="GO:0005737">
    <property type="term" value="C:cytoplasm"/>
    <property type="evidence" value="ECO:0007669"/>
    <property type="project" value="UniProtKB-SubCell"/>
</dbReference>
<dbReference type="PANTHER" id="PTHR33602">
    <property type="entry name" value="REGULATORY PROTEIN RECX FAMILY PROTEIN"/>
    <property type="match status" value="1"/>
</dbReference>
<dbReference type="Gene3D" id="1.10.10.10">
    <property type="entry name" value="Winged helix-like DNA-binding domain superfamily/Winged helix DNA-binding domain"/>
    <property type="match status" value="2"/>
</dbReference>
<dbReference type="Pfam" id="PF21981">
    <property type="entry name" value="RecX_HTH3"/>
    <property type="match status" value="1"/>
</dbReference>
<comment type="similarity">
    <text evidence="2 5">Belongs to the RecX family.</text>
</comment>
<evidence type="ECO:0000259" key="6">
    <source>
        <dbReference type="Pfam" id="PF02631"/>
    </source>
</evidence>
<evidence type="ECO:0000259" key="8">
    <source>
        <dbReference type="Pfam" id="PF21982"/>
    </source>
</evidence>
<dbReference type="PANTHER" id="PTHR33602:SF1">
    <property type="entry name" value="REGULATORY PROTEIN RECX FAMILY PROTEIN"/>
    <property type="match status" value="1"/>
</dbReference>
<sequence length="198" mass="22976">MEIIEIKRMENQKTEIVFDSGESFILPRKDAAATGLGVGDELTEEAWMALYRKTANAGARAYALNLLKVRDRSEKEVRDKLRQHGYDGETTEDVIVWLYGYHYLDDNRFAGNFIRYHSGGKSRREILYRLRQKGIDTIGDEAEEELPDDRETIRKLVVKRCPTPENMDEKERNRIISWLARKGFGTSDIFTVLRELGK</sequence>
<comment type="function">
    <text evidence="5">Modulates RecA activity.</text>
</comment>
<keyword evidence="4 5" id="KW-0963">Cytoplasm</keyword>
<name>A0A9D1KX70_9FIRM</name>
<dbReference type="Proteomes" id="UP000824164">
    <property type="component" value="Unassembled WGS sequence"/>
</dbReference>
<dbReference type="HAMAP" id="MF_01114">
    <property type="entry name" value="RecX"/>
    <property type="match status" value="1"/>
</dbReference>
<feature type="domain" description="RecX first three-helical" evidence="8">
    <location>
        <begin position="59"/>
        <end position="98"/>
    </location>
</feature>
<evidence type="ECO:0000256" key="3">
    <source>
        <dbReference type="ARBA" id="ARBA00018111"/>
    </source>
</evidence>
<dbReference type="AlphaFoldDB" id="A0A9D1KX70"/>
<dbReference type="InterPro" id="IPR036388">
    <property type="entry name" value="WH-like_DNA-bd_sf"/>
</dbReference>
<reference evidence="9" key="2">
    <citation type="journal article" date="2021" name="PeerJ">
        <title>Extensive microbial diversity within the chicken gut microbiome revealed by metagenomics and culture.</title>
        <authorList>
            <person name="Gilroy R."/>
            <person name="Ravi A."/>
            <person name="Getino M."/>
            <person name="Pursley I."/>
            <person name="Horton D.L."/>
            <person name="Alikhan N.F."/>
            <person name="Baker D."/>
            <person name="Gharbi K."/>
            <person name="Hall N."/>
            <person name="Watson M."/>
            <person name="Adriaenssens E.M."/>
            <person name="Foster-Nyarko E."/>
            <person name="Jarju S."/>
            <person name="Secka A."/>
            <person name="Antonio M."/>
            <person name="Oren A."/>
            <person name="Chaudhuri R.R."/>
            <person name="La Ragione R."/>
            <person name="Hildebrand F."/>
            <person name="Pallen M.J."/>
        </authorList>
    </citation>
    <scope>NUCLEOTIDE SEQUENCE</scope>
    <source>
        <strain evidence="9">CHK187-14744</strain>
    </source>
</reference>
<organism evidence="9 10">
    <name type="scientific">Candidatus Onthocola gallistercoris</name>
    <dbReference type="NCBI Taxonomy" id="2840876"/>
    <lineage>
        <taxon>Bacteria</taxon>
        <taxon>Bacillati</taxon>
        <taxon>Bacillota</taxon>
        <taxon>Bacilli</taxon>
        <taxon>Candidatus Onthocola</taxon>
    </lineage>
</organism>
<dbReference type="EMBL" id="DVLT01000034">
    <property type="protein sequence ID" value="HIU02524.1"/>
    <property type="molecule type" value="Genomic_DNA"/>
</dbReference>
<dbReference type="GO" id="GO:0006282">
    <property type="term" value="P:regulation of DNA repair"/>
    <property type="evidence" value="ECO:0007669"/>
    <property type="project" value="UniProtKB-UniRule"/>
</dbReference>
<dbReference type="InterPro" id="IPR053925">
    <property type="entry name" value="RecX_HTH_3rd"/>
</dbReference>
<dbReference type="InterPro" id="IPR003783">
    <property type="entry name" value="Regulatory_RecX"/>
</dbReference>
<feature type="domain" description="RecX second three-helical" evidence="6">
    <location>
        <begin position="105"/>
        <end position="136"/>
    </location>
</feature>
<comment type="subcellular location">
    <subcellularLocation>
        <location evidence="1 5">Cytoplasm</location>
    </subcellularLocation>
</comment>
<accession>A0A9D1KX70</accession>
<dbReference type="InterPro" id="IPR053926">
    <property type="entry name" value="RecX_HTH_1st"/>
</dbReference>
<reference evidence="9" key="1">
    <citation type="submission" date="2020-10" db="EMBL/GenBank/DDBJ databases">
        <authorList>
            <person name="Gilroy R."/>
        </authorList>
    </citation>
    <scope>NUCLEOTIDE SEQUENCE</scope>
    <source>
        <strain evidence="9">CHK187-14744</strain>
    </source>
</reference>
<evidence type="ECO:0000256" key="5">
    <source>
        <dbReference type="HAMAP-Rule" id="MF_01114"/>
    </source>
</evidence>